<name>A0A9P4NFF9_9PEZI</name>
<keyword evidence="2" id="KW-1185">Reference proteome</keyword>
<evidence type="ECO:0000313" key="2">
    <source>
        <dbReference type="Proteomes" id="UP000800235"/>
    </source>
</evidence>
<gene>
    <name evidence="1" type="ORF">EJ08DRAFT_44963</name>
</gene>
<sequence length="88" mass="10485">MMIMMDLRAIPHECCWFVVAVWFSHCFKAPAHSVEHRMSIFLRRPRRFLLLRYGYNEVAFLRWSWLGRLAMVVSTQVGCLIRAGRLLE</sequence>
<protein>
    <submittedName>
        <fullName evidence="1">Uncharacterized protein</fullName>
    </submittedName>
</protein>
<evidence type="ECO:0000313" key="1">
    <source>
        <dbReference type="EMBL" id="KAF2418976.1"/>
    </source>
</evidence>
<comment type="caution">
    <text evidence="1">The sequence shown here is derived from an EMBL/GenBank/DDBJ whole genome shotgun (WGS) entry which is preliminary data.</text>
</comment>
<dbReference type="Proteomes" id="UP000800235">
    <property type="component" value="Unassembled WGS sequence"/>
</dbReference>
<accession>A0A9P4NFF9</accession>
<dbReference type="AlphaFoldDB" id="A0A9P4NFF9"/>
<dbReference type="EMBL" id="MU007121">
    <property type="protein sequence ID" value="KAF2418976.1"/>
    <property type="molecule type" value="Genomic_DNA"/>
</dbReference>
<proteinExistence type="predicted"/>
<organism evidence="1 2">
    <name type="scientific">Tothia fuscella</name>
    <dbReference type="NCBI Taxonomy" id="1048955"/>
    <lineage>
        <taxon>Eukaryota</taxon>
        <taxon>Fungi</taxon>
        <taxon>Dikarya</taxon>
        <taxon>Ascomycota</taxon>
        <taxon>Pezizomycotina</taxon>
        <taxon>Dothideomycetes</taxon>
        <taxon>Pleosporomycetidae</taxon>
        <taxon>Venturiales</taxon>
        <taxon>Cylindrosympodiaceae</taxon>
        <taxon>Tothia</taxon>
    </lineage>
</organism>
<reference evidence="1" key="1">
    <citation type="journal article" date="2020" name="Stud. Mycol.">
        <title>101 Dothideomycetes genomes: a test case for predicting lifestyles and emergence of pathogens.</title>
        <authorList>
            <person name="Haridas S."/>
            <person name="Albert R."/>
            <person name="Binder M."/>
            <person name="Bloem J."/>
            <person name="Labutti K."/>
            <person name="Salamov A."/>
            <person name="Andreopoulos B."/>
            <person name="Baker S."/>
            <person name="Barry K."/>
            <person name="Bills G."/>
            <person name="Bluhm B."/>
            <person name="Cannon C."/>
            <person name="Castanera R."/>
            <person name="Culley D."/>
            <person name="Daum C."/>
            <person name="Ezra D."/>
            <person name="Gonzalez J."/>
            <person name="Henrissat B."/>
            <person name="Kuo A."/>
            <person name="Liang C."/>
            <person name="Lipzen A."/>
            <person name="Lutzoni F."/>
            <person name="Magnuson J."/>
            <person name="Mondo S."/>
            <person name="Nolan M."/>
            <person name="Ohm R."/>
            <person name="Pangilinan J."/>
            <person name="Park H.-J."/>
            <person name="Ramirez L."/>
            <person name="Alfaro M."/>
            <person name="Sun H."/>
            <person name="Tritt A."/>
            <person name="Yoshinaga Y."/>
            <person name="Zwiers L.-H."/>
            <person name="Turgeon B."/>
            <person name="Goodwin S."/>
            <person name="Spatafora J."/>
            <person name="Crous P."/>
            <person name="Grigoriev I."/>
        </authorList>
    </citation>
    <scope>NUCLEOTIDE SEQUENCE</scope>
    <source>
        <strain evidence="1">CBS 130266</strain>
    </source>
</reference>